<reference evidence="1 2" key="1">
    <citation type="submission" date="2023-11" db="EMBL/GenBank/DDBJ databases">
        <title>MicrobeMod: A computational toolkit for identifying prokaryotic methylation and restriction-modification with nanopore sequencing.</title>
        <authorList>
            <person name="Crits-Christoph A."/>
            <person name="Kang S.C."/>
            <person name="Lee H."/>
            <person name="Ostrov N."/>
        </authorList>
    </citation>
    <scope>NUCLEOTIDE SEQUENCE [LARGE SCALE GENOMIC DNA]</scope>
    <source>
        <strain evidence="1 2">ATCC 49870</strain>
    </source>
</reference>
<dbReference type="PANTHER" id="PTHR43881">
    <property type="entry name" value="GAMMA-GLUTAMYLTRANSPEPTIDASE (AFU_ORTHOLOGUE AFUA_4G13580)"/>
    <property type="match status" value="1"/>
</dbReference>
<evidence type="ECO:0000313" key="2">
    <source>
        <dbReference type="Proteomes" id="UP001327459"/>
    </source>
</evidence>
<dbReference type="InterPro" id="IPR052896">
    <property type="entry name" value="GGT-like_enzyme"/>
</dbReference>
<proteinExistence type="predicted"/>
<dbReference type="InterPro" id="IPR029055">
    <property type="entry name" value="Ntn_hydrolases_N"/>
</dbReference>
<organism evidence="1 2">
    <name type="scientific">Guyparkeria halophila</name>
    <dbReference type="NCBI Taxonomy" id="47960"/>
    <lineage>
        <taxon>Bacteria</taxon>
        <taxon>Pseudomonadati</taxon>
        <taxon>Pseudomonadota</taxon>
        <taxon>Gammaproteobacteria</taxon>
        <taxon>Chromatiales</taxon>
        <taxon>Thioalkalibacteraceae</taxon>
        <taxon>Guyparkeria</taxon>
    </lineage>
</organism>
<evidence type="ECO:0000313" key="1">
    <source>
        <dbReference type="EMBL" id="WQH15836.1"/>
    </source>
</evidence>
<dbReference type="PANTHER" id="PTHR43881:SF5">
    <property type="entry name" value="GAMMA-GLUTAMYLTRANSPEPTIDASE"/>
    <property type="match status" value="1"/>
</dbReference>
<gene>
    <name evidence="1" type="ORF">SR882_08720</name>
</gene>
<dbReference type="RefSeq" id="WP_322520859.1">
    <property type="nucleotide sequence ID" value="NZ_CP140153.1"/>
</dbReference>
<dbReference type="EMBL" id="CP140153">
    <property type="protein sequence ID" value="WQH15836.1"/>
    <property type="molecule type" value="Genomic_DNA"/>
</dbReference>
<dbReference type="Pfam" id="PF01019">
    <property type="entry name" value="G_glu_transpept"/>
    <property type="match status" value="1"/>
</dbReference>
<dbReference type="PRINTS" id="PR01210">
    <property type="entry name" value="GGTRANSPTASE"/>
</dbReference>
<dbReference type="Proteomes" id="UP001327459">
    <property type="component" value="Chromosome"/>
</dbReference>
<accession>A0ABZ0YX86</accession>
<protein>
    <submittedName>
        <fullName evidence="1">Gamma-glutamyltransferase family protein</fullName>
    </submittedName>
</protein>
<dbReference type="Gene3D" id="3.60.20.40">
    <property type="match status" value="1"/>
</dbReference>
<dbReference type="InterPro" id="IPR043137">
    <property type="entry name" value="GGT_ssub_C"/>
</dbReference>
<dbReference type="Gene3D" id="1.10.246.130">
    <property type="match status" value="1"/>
</dbReference>
<name>A0ABZ0YX86_9GAMM</name>
<keyword evidence="2" id="KW-1185">Reference proteome</keyword>
<sequence>MINTPRARRGMVVAPHSLASEAGLAVLRDGGNAIEAAVAVASTLAVVYPHMTGIGGDAFWLVKPADGPVRYIGGCGAAAADRDEYVRRDLEAIPTRGPDAAVTVAGAVSSWQAALGIAREWGGALPLERLLEEAIHHAQAGYPVTASQSTVTEARRDELSSVPGFAETFLDDREHRPAGAIETQPRLARTLRRLVDKGLGDFYRGDLARAIAGDLERVGSPIGLEALVAHQIEVGEPLACRVGSATVYNSRPPTQGVVSLIILALAERLGVADWPVDSPEAIHRLVEATKQAFRVRDQLLTDPRDMTTPPESLLEPGFLDDLVDEIDLERAQPWGQPGEPGDTTWFGVVDGQGNAVSVIQSIYHEYGSGVVLPETGINWQNRGLAFSLDPDSPRVLRSGRRPFHTLNPPLACLDDGRLLVYGTMGGDGQPQTQAALFARHVWQDIEPQAAVTAPRWLLGRTWGNASTSLKLEARFDPGIAARLAEMGHDVEIVADYDEMMGHAGLIVRSPPGVLAGGVDPRGNGSVAGF</sequence>
<dbReference type="SUPFAM" id="SSF56235">
    <property type="entry name" value="N-terminal nucleophile aminohydrolases (Ntn hydrolases)"/>
    <property type="match status" value="1"/>
</dbReference>
<dbReference type="InterPro" id="IPR043138">
    <property type="entry name" value="GGT_lsub"/>
</dbReference>